<protein>
    <submittedName>
        <fullName evidence="2">Uncharacterized protein</fullName>
    </submittedName>
</protein>
<accession>A0A7C4TGG5</accession>
<feature type="chain" id="PRO_5028189151" evidence="1">
    <location>
        <begin position="24"/>
        <end position="82"/>
    </location>
</feature>
<dbReference type="GO" id="GO:0005230">
    <property type="term" value="F:extracellular ligand-gated monoatomic ion channel activity"/>
    <property type="evidence" value="ECO:0007669"/>
    <property type="project" value="InterPro"/>
</dbReference>
<sequence>MKNLLKPLFLIAAFLIVPKISPAQEQVYVGVYLNQITSISLKDNQFTADFYIWFRWKDKNINPLESFDFSLSSYPLLNPLFL</sequence>
<feature type="signal peptide" evidence="1">
    <location>
        <begin position="1"/>
        <end position="23"/>
    </location>
</feature>
<dbReference type="InterPro" id="IPR036734">
    <property type="entry name" value="Neur_chan_lig-bd_sf"/>
</dbReference>
<organism evidence="2">
    <name type="scientific">candidate division WOR-3 bacterium</name>
    <dbReference type="NCBI Taxonomy" id="2052148"/>
    <lineage>
        <taxon>Bacteria</taxon>
        <taxon>Bacteria division WOR-3</taxon>
    </lineage>
</organism>
<dbReference type="EMBL" id="DTGZ01000017">
    <property type="protein sequence ID" value="HGV96861.1"/>
    <property type="molecule type" value="Genomic_DNA"/>
</dbReference>
<name>A0A7C4TGG5_UNCW3</name>
<dbReference type="GO" id="GO:0016020">
    <property type="term" value="C:membrane"/>
    <property type="evidence" value="ECO:0007669"/>
    <property type="project" value="InterPro"/>
</dbReference>
<proteinExistence type="predicted"/>
<gene>
    <name evidence="2" type="ORF">ENV60_00990</name>
</gene>
<evidence type="ECO:0000256" key="1">
    <source>
        <dbReference type="SAM" id="SignalP"/>
    </source>
</evidence>
<dbReference type="Gene3D" id="2.70.170.10">
    <property type="entry name" value="Neurotransmitter-gated ion-channel ligand-binding domain"/>
    <property type="match status" value="1"/>
</dbReference>
<keyword evidence="1" id="KW-0732">Signal</keyword>
<dbReference type="AlphaFoldDB" id="A0A7C4TGG5"/>
<comment type="caution">
    <text evidence="2">The sequence shown here is derived from an EMBL/GenBank/DDBJ whole genome shotgun (WGS) entry which is preliminary data.</text>
</comment>
<evidence type="ECO:0000313" key="2">
    <source>
        <dbReference type="EMBL" id="HGV96861.1"/>
    </source>
</evidence>
<reference evidence="2" key="1">
    <citation type="journal article" date="2020" name="mSystems">
        <title>Genome- and Community-Level Interaction Insights into Carbon Utilization and Element Cycling Functions of Hydrothermarchaeota in Hydrothermal Sediment.</title>
        <authorList>
            <person name="Zhou Z."/>
            <person name="Liu Y."/>
            <person name="Xu W."/>
            <person name="Pan J."/>
            <person name="Luo Z.H."/>
            <person name="Li M."/>
        </authorList>
    </citation>
    <scope>NUCLEOTIDE SEQUENCE [LARGE SCALE GENOMIC DNA]</scope>
    <source>
        <strain evidence="2">SpSt-774</strain>
    </source>
</reference>
<dbReference type="SUPFAM" id="SSF63712">
    <property type="entry name" value="Nicotinic receptor ligand binding domain-like"/>
    <property type="match status" value="1"/>
</dbReference>